<evidence type="ECO:0000313" key="3">
    <source>
        <dbReference type="Proteomes" id="UP000638648"/>
    </source>
</evidence>
<name>A0A927MTV2_9ACTN</name>
<comment type="caution">
    <text evidence="2">The sequence shown here is derived from an EMBL/GenBank/DDBJ whole genome shotgun (WGS) entry which is preliminary data.</text>
</comment>
<organism evidence="2 3">
    <name type="scientific">Actinopolymorpha pittospori</name>
    <dbReference type="NCBI Taxonomy" id="648752"/>
    <lineage>
        <taxon>Bacteria</taxon>
        <taxon>Bacillati</taxon>
        <taxon>Actinomycetota</taxon>
        <taxon>Actinomycetes</taxon>
        <taxon>Propionibacteriales</taxon>
        <taxon>Actinopolymorphaceae</taxon>
        <taxon>Actinopolymorpha</taxon>
    </lineage>
</organism>
<feature type="domain" description="Methyltransferase type 11" evidence="1">
    <location>
        <begin position="109"/>
        <end position="199"/>
    </location>
</feature>
<dbReference type="GO" id="GO:0032259">
    <property type="term" value="P:methylation"/>
    <property type="evidence" value="ECO:0007669"/>
    <property type="project" value="UniProtKB-KW"/>
</dbReference>
<accession>A0A927MTV2</accession>
<evidence type="ECO:0000313" key="2">
    <source>
        <dbReference type="EMBL" id="MBE1606089.1"/>
    </source>
</evidence>
<sequence>MPHYTHSLAWLLGLEGVALLRAQAGDDVGQHPNAPDSPDFIEARIAEIRSLVADPALLARPGGTVGHATTRDGYAIWAERYDDPGNPLIEVEEPVVRPLLDALPVGRVLDAACGTGRHAAYLHTLGHEVAGVDGSPEMLTHARLKVPAGEFKEGALDALPFPDASFDAVVCALALTHQPRLEPVLTEFARVLRPGGQAILSDIYWLSLYLGGVASVSGPEGTRAMPATRFLPSDYLTAALAAGFTVVSCHEPRWGERAGGHGGPDAQRYCPEAVRAACRDTPALIVWQLSRPHPNGDPS</sequence>
<keyword evidence="2" id="KW-0489">Methyltransferase</keyword>
<dbReference type="AlphaFoldDB" id="A0A927MTV2"/>
<dbReference type="InterPro" id="IPR050508">
    <property type="entry name" value="Methyltransf_Superfamily"/>
</dbReference>
<dbReference type="RefSeq" id="WP_192750274.1">
    <property type="nucleotide sequence ID" value="NZ_BAABJL010000025.1"/>
</dbReference>
<dbReference type="SUPFAM" id="SSF53335">
    <property type="entry name" value="S-adenosyl-L-methionine-dependent methyltransferases"/>
    <property type="match status" value="1"/>
</dbReference>
<dbReference type="Proteomes" id="UP000638648">
    <property type="component" value="Unassembled WGS sequence"/>
</dbReference>
<dbReference type="Pfam" id="PF08241">
    <property type="entry name" value="Methyltransf_11"/>
    <property type="match status" value="1"/>
</dbReference>
<dbReference type="InterPro" id="IPR013216">
    <property type="entry name" value="Methyltransf_11"/>
</dbReference>
<keyword evidence="2" id="KW-0808">Transferase</keyword>
<dbReference type="CDD" id="cd02440">
    <property type="entry name" value="AdoMet_MTases"/>
    <property type="match status" value="1"/>
</dbReference>
<evidence type="ECO:0000259" key="1">
    <source>
        <dbReference type="Pfam" id="PF08241"/>
    </source>
</evidence>
<protein>
    <submittedName>
        <fullName evidence="2">SAM-dependent methyltransferase</fullName>
    </submittedName>
</protein>
<dbReference type="InterPro" id="IPR029063">
    <property type="entry name" value="SAM-dependent_MTases_sf"/>
</dbReference>
<dbReference type="Gene3D" id="3.40.50.150">
    <property type="entry name" value="Vaccinia Virus protein VP39"/>
    <property type="match status" value="1"/>
</dbReference>
<gene>
    <name evidence="2" type="ORF">HEB94_002937</name>
</gene>
<reference evidence="2" key="1">
    <citation type="submission" date="2020-10" db="EMBL/GenBank/DDBJ databases">
        <title>Sequencing the genomes of 1000 actinobacteria strains.</title>
        <authorList>
            <person name="Klenk H.-P."/>
        </authorList>
    </citation>
    <scope>NUCLEOTIDE SEQUENCE</scope>
    <source>
        <strain evidence="2">DSM 45354</strain>
    </source>
</reference>
<proteinExistence type="predicted"/>
<dbReference type="EMBL" id="JADBEM010000001">
    <property type="protein sequence ID" value="MBE1606089.1"/>
    <property type="molecule type" value="Genomic_DNA"/>
</dbReference>
<keyword evidence="3" id="KW-1185">Reference proteome</keyword>
<dbReference type="PANTHER" id="PTHR42912">
    <property type="entry name" value="METHYLTRANSFERASE"/>
    <property type="match status" value="1"/>
</dbReference>
<dbReference type="GO" id="GO:0008757">
    <property type="term" value="F:S-adenosylmethionine-dependent methyltransferase activity"/>
    <property type="evidence" value="ECO:0007669"/>
    <property type="project" value="InterPro"/>
</dbReference>